<evidence type="ECO:0008006" key="3">
    <source>
        <dbReference type="Google" id="ProtNLM"/>
    </source>
</evidence>
<dbReference type="InterPro" id="IPR036388">
    <property type="entry name" value="WH-like_DNA-bd_sf"/>
</dbReference>
<dbReference type="InterPro" id="IPR050239">
    <property type="entry name" value="Sigma-70_RNA_pol_init_factors"/>
</dbReference>
<dbReference type="InterPro" id="IPR013324">
    <property type="entry name" value="RNA_pol_sigma_r3/r4-like"/>
</dbReference>
<evidence type="ECO:0000313" key="2">
    <source>
        <dbReference type="Proteomes" id="UP001434419"/>
    </source>
</evidence>
<dbReference type="SUPFAM" id="SSF88659">
    <property type="entry name" value="Sigma3 and sigma4 domains of RNA polymerase sigma factors"/>
    <property type="match status" value="1"/>
</dbReference>
<organism evidence="1 2">
    <name type="scientific">Lactobacillus crispatus</name>
    <dbReference type="NCBI Taxonomy" id="47770"/>
    <lineage>
        <taxon>Bacteria</taxon>
        <taxon>Bacillati</taxon>
        <taxon>Bacillota</taxon>
        <taxon>Bacilli</taxon>
        <taxon>Lactobacillales</taxon>
        <taxon>Lactobacillaceae</taxon>
        <taxon>Lactobacillus</taxon>
    </lineage>
</organism>
<dbReference type="Proteomes" id="UP001434419">
    <property type="component" value="Unassembled WGS sequence"/>
</dbReference>
<gene>
    <name evidence="1" type="ORF">ABVC42_14695</name>
</gene>
<keyword evidence="2" id="KW-1185">Reference proteome</keyword>
<comment type="caution">
    <text evidence="1">The sequence shown here is derived from an EMBL/GenBank/DDBJ whole genome shotgun (WGS) entry which is preliminary data.</text>
</comment>
<evidence type="ECO:0000313" key="1">
    <source>
        <dbReference type="EMBL" id="MES5151077.1"/>
    </source>
</evidence>
<dbReference type="PANTHER" id="PTHR30603">
    <property type="entry name" value="RNA POLYMERASE SIGMA FACTOR RPO"/>
    <property type="match status" value="1"/>
</dbReference>
<dbReference type="EMBL" id="JBETVU010000013">
    <property type="protein sequence ID" value="MES5151077.1"/>
    <property type="molecule type" value="Genomic_DNA"/>
</dbReference>
<name>A0ABV2BCU6_9LACO</name>
<reference evidence="1" key="1">
    <citation type="submission" date="2024-06" db="EMBL/GenBank/DDBJ databases">
        <title>Vaginal Lactobacillus fatty acid response mechanisms reveal a metabolite-targeted strategy for bacterial vaginosis treatment.</title>
        <authorList>
            <person name="Zhu M."/>
            <person name="Blainey P.C."/>
            <person name="Bloom S.M."/>
            <person name="Kwon D.S."/>
        </authorList>
    </citation>
    <scope>NUCLEOTIDE SEQUENCE</scope>
    <source>
        <strain evidence="1">194_F1_1</strain>
    </source>
</reference>
<sequence length="273" mass="31590">MLITITESFEINVPKFTDELKDLAELHQLNFTDSFLDGDAYDRLNDQILKSSNSNWNKAMALAILNQKKLATAILNRQDNLIRLQHHITYIIEYLATEGIDCFINRKTKDYDVFICSLLKSSMMLLDKDRNDFDAEAIDSISLTRKIDRVAYCKPNQETELEYAELKQSIEQVLQSLDATDKVMLELRYLIFNPNRSALAKTSYKNLPDGIQRSLEEIDKILNLNKEKTRQLIKKALRKASHPSRTVLLEDYRTDIPLAEGVVDEHNSLPYSW</sequence>
<dbReference type="RefSeq" id="WP_133476373.1">
    <property type="nucleotide sequence ID" value="NZ_JBETVU010000013.1"/>
</dbReference>
<protein>
    <recommendedName>
        <fullName evidence="3">Sigma-70 family RNA polymerase sigma factor</fullName>
    </recommendedName>
</protein>
<proteinExistence type="predicted"/>
<dbReference type="PANTHER" id="PTHR30603:SF47">
    <property type="entry name" value="RNA POLYMERASE SIGMA FACTOR SIGD, CHLOROPLASTIC"/>
    <property type="match status" value="1"/>
</dbReference>
<accession>A0ABV2BCU6</accession>
<dbReference type="Gene3D" id="1.10.10.10">
    <property type="entry name" value="Winged helix-like DNA-binding domain superfamily/Winged helix DNA-binding domain"/>
    <property type="match status" value="1"/>
</dbReference>